<comment type="caution">
    <text evidence="5">The sequence shown here is derived from an EMBL/GenBank/DDBJ whole genome shotgun (WGS) entry which is preliminary data.</text>
</comment>
<evidence type="ECO:0000256" key="1">
    <source>
        <dbReference type="SAM" id="MobiDB-lite"/>
    </source>
</evidence>
<name>A0A9P4XCZ9_9HYPO</name>
<dbReference type="GO" id="GO:0004622">
    <property type="term" value="F:phosphatidylcholine lysophospholipase activity"/>
    <property type="evidence" value="ECO:0007669"/>
    <property type="project" value="TreeGrafter"/>
</dbReference>
<dbReference type="AlphaFoldDB" id="A0A9P4XCZ9"/>
<feature type="signal peptide" evidence="2">
    <location>
        <begin position="1"/>
        <end position="23"/>
    </location>
</feature>
<evidence type="ECO:0000256" key="2">
    <source>
        <dbReference type="SAM" id="SignalP"/>
    </source>
</evidence>
<sequence>MRGFWRIAVATLHLVMAADGAVARHLQHQLPGPQVGRDVSRPPAIPLRLTNTAPGKPIKPGTELRILAVGDSITYGFLSDQNGGDGNGYRLRVRQYLSKDKVVYAGTETSPTGNMTDGYFAAWNGKTIQYIADRVGPSLEQRPNIILLHAGTNDMNPNSAISTEGHDPVAASERLGSLLDKMTTACPDAVVLVAMIIGTCNAEQSPQTKVFQSLVPKVVAPRVQAGKHVLAVDFSTFGLGNLRDCIHPTNQGYHLVGYYWYDFIAQIPQDWITVPVGKDPKREENSSWRLRANASLLGVFATQSSKLQSATSPSMPKEKNYNPVQAQRKADKAREVRKGKAEAQGRRNEKLARKNPDRIQKQIDDLKAVTAGGGKLTRHEEQVLEGLEKELLSVRKARDTLGDKAPSFGRGWRRDDDGSRSGALGKRRRGDDDGSSDDDDIPDDVRSIPMPRDTPPPIPKAEMDKWYAKRRAKRNAENAARRRDAGDNETHDGEDNDRGKGKDRGQRNAAPVVESRTVYEAKPVVRDLRKEAVAAFVPTSVQMKMSKGKGQGGLMEPEEADRLEKEGYLKVASGADRDEAEAEAETAPSRHVVMEEVEDEDA</sequence>
<keyword evidence="6" id="KW-1185">Reference proteome</keyword>
<dbReference type="PANTHER" id="PTHR30383:SF5">
    <property type="entry name" value="SGNH HYDROLASE-TYPE ESTERASE DOMAIN-CONTAINING PROTEIN"/>
    <property type="match status" value="1"/>
</dbReference>
<keyword evidence="2" id="KW-0732">Signal</keyword>
<dbReference type="PANTHER" id="PTHR30383">
    <property type="entry name" value="THIOESTERASE 1/PROTEASE 1/LYSOPHOSPHOLIPASE L1"/>
    <property type="match status" value="1"/>
</dbReference>
<dbReference type="Proteomes" id="UP000801864">
    <property type="component" value="Unassembled WGS sequence"/>
</dbReference>
<evidence type="ECO:0000259" key="3">
    <source>
        <dbReference type="Pfam" id="PF09429"/>
    </source>
</evidence>
<dbReference type="Pfam" id="PF09429">
    <property type="entry name" value="Wbp11"/>
    <property type="match status" value="1"/>
</dbReference>
<reference evidence="5 6" key="1">
    <citation type="submission" date="2018-06" db="EMBL/GenBank/DDBJ databases">
        <title>Genome analysis of cellulolytic fungus Trichoderma lentiforme CFAM-422.</title>
        <authorList>
            <person name="Steindorff A.S."/>
            <person name="Formighieri E.F."/>
            <person name="Midorikawa G.E.O."/>
            <person name="Tamietti M.S."/>
            <person name="Ramos E.Z."/>
            <person name="Silva A.S."/>
            <person name="Bon E.P.S."/>
            <person name="Mendes T.D."/>
            <person name="Damaso M.C.T."/>
            <person name="Favaro L.C.L."/>
        </authorList>
    </citation>
    <scope>NUCLEOTIDE SEQUENCE [LARGE SCALE GENOMIC DNA]</scope>
    <source>
        <strain evidence="5 6">CFAM-422</strain>
    </source>
</reference>
<evidence type="ECO:0000259" key="4">
    <source>
        <dbReference type="Pfam" id="PF13472"/>
    </source>
</evidence>
<dbReference type="Gene3D" id="3.40.50.1110">
    <property type="entry name" value="SGNH hydrolase"/>
    <property type="match status" value="1"/>
</dbReference>
<dbReference type="GO" id="GO:0006396">
    <property type="term" value="P:RNA processing"/>
    <property type="evidence" value="ECO:0007669"/>
    <property type="project" value="InterPro"/>
</dbReference>
<evidence type="ECO:0000313" key="5">
    <source>
        <dbReference type="EMBL" id="KAF3068812.1"/>
    </source>
</evidence>
<dbReference type="SUPFAM" id="SSF52266">
    <property type="entry name" value="SGNH hydrolase"/>
    <property type="match status" value="1"/>
</dbReference>
<feature type="domain" description="SGNH hydrolase-type esterase" evidence="4">
    <location>
        <begin position="68"/>
        <end position="254"/>
    </location>
</feature>
<dbReference type="InterPro" id="IPR051532">
    <property type="entry name" value="Ester_Hydrolysis_Enzymes"/>
</dbReference>
<dbReference type="InterPro" id="IPR013830">
    <property type="entry name" value="SGNH_hydro"/>
</dbReference>
<dbReference type="Pfam" id="PF13472">
    <property type="entry name" value="Lipase_GDSL_2"/>
    <property type="match status" value="1"/>
</dbReference>
<feature type="region of interest" description="Disordered" evidence="1">
    <location>
        <begin position="307"/>
        <end position="362"/>
    </location>
</feature>
<feature type="compositionally biased region" description="Acidic residues" evidence="1">
    <location>
        <begin position="433"/>
        <end position="442"/>
    </location>
</feature>
<dbReference type="CDD" id="cd01833">
    <property type="entry name" value="XynB_like"/>
    <property type="match status" value="1"/>
</dbReference>
<accession>A0A9P4XCZ9</accession>
<feature type="chain" id="PRO_5040234623" description="SGNH hydrolase-type esterase domain-containing protein" evidence="2">
    <location>
        <begin position="24"/>
        <end position="602"/>
    </location>
</feature>
<dbReference type="InterPro" id="IPR036514">
    <property type="entry name" value="SGNH_hydro_sf"/>
</dbReference>
<feature type="domain" description="Wbp11/ELF5/Saf1 N-terminal" evidence="3">
    <location>
        <begin position="318"/>
        <end position="396"/>
    </location>
</feature>
<proteinExistence type="predicted"/>
<dbReference type="EMBL" id="QLNT01000013">
    <property type="protein sequence ID" value="KAF3068812.1"/>
    <property type="molecule type" value="Genomic_DNA"/>
</dbReference>
<feature type="region of interest" description="Disordered" evidence="1">
    <location>
        <begin position="401"/>
        <end position="515"/>
    </location>
</feature>
<feature type="region of interest" description="Disordered" evidence="1">
    <location>
        <begin position="573"/>
        <end position="602"/>
    </location>
</feature>
<protein>
    <recommendedName>
        <fullName evidence="7">SGNH hydrolase-type esterase domain-containing protein</fullName>
    </recommendedName>
</protein>
<gene>
    <name evidence="5" type="ORF">CFAM422_007510</name>
</gene>
<feature type="compositionally biased region" description="Basic and acidic residues" evidence="1">
    <location>
        <begin position="328"/>
        <end position="362"/>
    </location>
</feature>
<feature type="compositionally biased region" description="Basic and acidic residues" evidence="1">
    <location>
        <begin position="474"/>
        <end position="506"/>
    </location>
</feature>
<evidence type="ECO:0008006" key="7">
    <source>
        <dbReference type="Google" id="ProtNLM"/>
    </source>
</evidence>
<organism evidence="5 6">
    <name type="scientific">Trichoderma lentiforme</name>
    <dbReference type="NCBI Taxonomy" id="1567552"/>
    <lineage>
        <taxon>Eukaryota</taxon>
        <taxon>Fungi</taxon>
        <taxon>Dikarya</taxon>
        <taxon>Ascomycota</taxon>
        <taxon>Pezizomycotina</taxon>
        <taxon>Sordariomycetes</taxon>
        <taxon>Hypocreomycetidae</taxon>
        <taxon>Hypocreales</taxon>
        <taxon>Hypocreaceae</taxon>
        <taxon>Trichoderma</taxon>
    </lineage>
</organism>
<dbReference type="InterPro" id="IPR019007">
    <property type="entry name" value="Wbp11/ELF5/Saf1_N"/>
</dbReference>
<evidence type="ECO:0000313" key="6">
    <source>
        <dbReference type="Proteomes" id="UP000801864"/>
    </source>
</evidence>